<feature type="domain" description="C2 NT-type" evidence="3">
    <location>
        <begin position="6"/>
        <end position="141"/>
    </location>
</feature>
<dbReference type="EMBL" id="JXTC01000001">
    <property type="protein sequence ID" value="POO04064.1"/>
    <property type="molecule type" value="Genomic_DNA"/>
</dbReference>
<keyword evidence="5" id="KW-1185">Reference proteome</keyword>
<accession>A0A2P5G1X4</accession>
<feature type="coiled-coil region" evidence="1">
    <location>
        <begin position="1126"/>
        <end position="1153"/>
    </location>
</feature>
<dbReference type="FunCoup" id="A0A2P5G1X4">
    <property type="interactions" value="1203"/>
</dbReference>
<feature type="coiled-coil region" evidence="1">
    <location>
        <begin position="1370"/>
        <end position="1429"/>
    </location>
</feature>
<feature type="compositionally biased region" description="Acidic residues" evidence="2">
    <location>
        <begin position="194"/>
        <end position="207"/>
    </location>
</feature>
<feature type="coiled-coil region" evidence="1">
    <location>
        <begin position="1178"/>
        <end position="1257"/>
    </location>
</feature>
<organism evidence="4 5">
    <name type="scientific">Trema orientale</name>
    <name type="common">Charcoal tree</name>
    <name type="synonym">Celtis orientalis</name>
    <dbReference type="NCBI Taxonomy" id="63057"/>
    <lineage>
        <taxon>Eukaryota</taxon>
        <taxon>Viridiplantae</taxon>
        <taxon>Streptophyta</taxon>
        <taxon>Embryophyta</taxon>
        <taxon>Tracheophyta</taxon>
        <taxon>Spermatophyta</taxon>
        <taxon>Magnoliopsida</taxon>
        <taxon>eudicotyledons</taxon>
        <taxon>Gunneridae</taxon>
        <taxon>Pentapetalae</taxon>
        <taxon>rosids</taxon>
        <taxon>fabids</taxon>
        <taxon>Rosales</taxon>
        <taxon>Cannabaceae</taxon>
        <taxon>Trema</taxon>
    </lineage>
</organism>
<feature type="coiled-coil region" evidence="1">
    <location>
        <begin position="513"/>
        <end position="625"/>
    </location>
</feature>
<protein>
    <submittedName>
        <fullName evidence="4">EEIG1/EHBP1 N-terminal domain containing protein</fullName>
    </submittedName>
</protein>
<feature type="compositionally biased region" description="Basic and acidic residues" evidence="2">
    <location>
        <begin position="224"/>
        <end position="238"/>
    </location>
</feature>
<keyword evidence="1" id="KW-0175">Coiled coil</keyword>
<gene>
    <name evidence="4" type="ORF">TorRG33x02_003680</name>
</gene>
<reference evidence="5" key="1">
    <citation type="submission" date="2016-06" db="EMBL/GenBank/DDBJ databases">
        <title>Parallel loss of symbiosis genes in relatives of nitrogen-fixing non-legume Parasponia.</title>
        <authorList>
            <person name="Van Velzen R."/>
            <person name="Holmer R."/>
            <person name="Bu F."/>
            <person name="Rutten L."/>
            <person name="Van Zeijl A."/>
            <person name="Liu W."/>
            <person name="Santuari L."/>
            <person name="Cao Q."/>
            <person name="Sharma T."/>
            <person name="Shen D."/>
            <person name="Roswanjaya Y."/>
            <person name="Wardhani T."/>
            <person name="Kalhor M.S."/>
            <person name="Jansen J."/>
            <person name="Van den Hoogen J."/>
            <person name="Gungor B."/>
            <person name="Hartog M."/>
            <person name="Hontelez J."/>
            <person name="Verver J."/>
            <person name="Yang W.-C."/>
            <person name="Schijlen E."/>
            <person name="Repin R."/>
            <person name="Schilthuizen M."/>
            <person name="Schranz E."/>
            <person name="Heidstra R."/>
            <person name="Miyata K."/>
            <person name="Fedorova E."/>
            <person name="Kohlen W."/>
            <person name="Bisseling T."/>
            <person name="Smit S."/>
            <person name="Geurts R."/>
        </authorList>
    </citation>
    <scope>NUCLEOTIDE SEQUENCE [LARGE SCALE GENOMIC DNA]</scope>
    <source>
        <strain evidence="5">cv. RG33-2</strain>
    </source>
</reference>
<dbReference type="Pfam" id="PF10358">
    <property type="entry name" value="NT-C2"/>
    <property type="match status" value="1"/>
</dbReference>
<feature type="region of interest" description="Disordered" evidence="2">
    <location>
        <begin position="194"/>
        <end position="271"/>
    </location>
</feature>
<dbReference type="PROSITE" id="PS51840">
    <property type="entry name" value="C2_NT"/>
    <property type="match status" value="1"/>
</dbReference>
<feature type="coiled-coil region" evidence="1">
    <location>
        <begin position="1744"/>
        <end position="1771"/>
    </location>
</feature>
<evidence type="ECO:0000256" key="1">
    <source>
        <dbReference type="SAM" id="Coils"/>
    </source>
</evidence>
<feature type="coiled-coil region" evidence="1">
    <location>
        <begin position="1482"/>
        <end position="1560"/>
    </location>
</feature>
<evidence type="ECO:0000313" key="5">
    <source>
        <dbReference type="Proteomes" id="UP000237000"/>
    </source>
</evidence>
<dbReference type="Proteomes" id="UP000237000">
    <property type="component" value="Unassembled WGS sequence"/>
</dbReference>
<dbReference type="STRING" id="63057.A0A2P5G1X4"/>
<sequence>MSRISKWKLEKTKVKVVFRLQFHATHIPQTGWDKLFISFIPADSGKATAKTTKANVRSGTCKWADPIYETTRLLQDIKTKQYDEKLYKLVVAMGSSRSSVLGEANINLAHYADALKPSSVALPLQGCDSGTILHVTVQLLTSKTGFREFELQRELRERGLPDESAARKISSAEDTINDPIDKVNSRVRFKEELPPLEEEAGLNEEYPDSAVGFDGSSSTSESLYAEKHDTSSTHEIDSLKSTTSGDFVGPILNQSPQPEKGDPSDRQFLPHGSSDWAHGWVSDYSADNDLANAYEENNILRRSLETAESSILELKLEMTSLQSNADEIGIEAQKFAQLLATEMASGEQLAKEVYVLRSECSSFKADLEQLKRSKLNTRFTIRESTETIQNASFQELQLRWVKGLVDLEDKIKEVQSKACFGFHERDVRSFNSDMEALLSVLEDLKRGTGQVVLGMNLANVNEIREMNVHKGQQLLPGTRFSADFYQPLHCLDIPALSQEIDSADVHVAMKGKIFELIKELDELKAEREGLVRKMDQMECYYEALVQELEETQRQMMGELQNLRNEHSACLYTISATKAEMENIQQDMNKKITRFTEEKCVLETLNKDLERRAVTAEAALKRARLNYSIAVNQLQKDLELLSVQVLSMYETNENLIKQAFSDSSTPSVLGYEVIENKKLVSKEFQSTKLKRSQHQFDAAKKQDLDGDIISEDLKRSLLLQKGLYQKVEEEVYEAHLVNVYLDIFSKTLQETLLEASAEFGLLKEKADKLTQQLELSTESKEVLMQGLQGAMDEVQRWKEYKDTCDSQCNDMALQNKVLETNFQKVTEENIFLSQKITECETLMKDLENYESKFQACSVEKLDLENLLKKEVLENENLREKISSLQEEMKAVRTEIDELASAKDTEKNVLLSEKIIECETLMKDLGSYESKFQACFVEKLELENLLKKEVLENGNLRDQISSLHEDMKAVRTELDEISFAKENLQSNVDFLHDKLQKLLAFYDEKYNGLSIWSECVYQGLDSEDLEGTLMRLEELQHSACNKIFQLIEEKQDLVHERDVAKVSLSAAESEMKRKFDDDVRNITGKLDVSSILMHKLQSEVEAIANRMKISSEAEENYEQHHRELLSAFDHLELELQQLFSKNKDLAQEIMALQSVTEELGRCKLAVSAFSEEREALMRTLKDKTEVSAKLELELNNMRSNLQSLQEELHVERCTKNSLESRVTYLTSQLNEKHHELLTFDQQKAELVHLNQLVTELELEKSNIFCTLSDSEQSLKAAREECSSMSCLEAHLSEMHEFSIASDVRLTFTKAQYESCLEELQKRYLSVESMLNHCLSTEAHYIKENAKLMTSLDSLRSELDASVAQNRMLLDTNSSIRTELDEFKKRAKKVEASSHVNTRKHTLEVERLEAMLVKYEEEIDDLMLIKEELEVKLLVLKLKLDEQQPQIALVEEYKHELIMLQNKYNEVSYRLSEQVLKTDEFKNLSTHLKELKDKAEAECIQARERREPEGPPPAMQESLRIAFIKEQYETKLQEMKQKLSISKKHSEEMLWKLQDAINEVENRKKSEASHLKRNEELGMRILELETDLHSALSEKREIMKAYDLTKAEKECSLISLECCKEEKQELEVSLQKCNEEKSKIAVELTSVKDLLESSACQVNNQKRDYEPVNGILPGQNISNECREFGPTFPSPINEADHSNAIIKMQPKQDDLTSQSVNVSPSVLQLKQEGMLQTDTKHLAIVNDHFKAQSLKSSMDHLNKELEKMKHENFLLSQDDSQFDPNSPGLQRELLQLQKVNEELGTIFPLFNEFSCNGNALERVLALEIELAESLQAKKKSHVHFQSSFLKQHSDEEAVFKSFRDINELIKDMLEIKGRYAAVETELREMHDRYSQLSLQFAEVEGERQKLMMTLKNVRGSKKVPYLNRSSTAPLGGPLS</sequence>
<feature type="coiled-coil region" evidence="1">
    <location>
        <begin position="1613"/>
        <end position="1640"/>
    </location>
</feature>
<evidence type="ECO:0000259" key="3">
    <source>
        <dbReference type="PROSITE" id="PS51840"/>
    </source>
</evidence>
<dbReference type="InParanoid" id="A0A2P5G1X4"/>
<feature type="coiled-coil region" evidence="1">
    <location>
        <begin position="290"/>
        <end position="324"/>
    </location>
</feature>
<evidence type="ECO:0000256" key="2">
    <source>
        <dbReference type="SAM" id="MobiDB-lite"/>
    </source>
</evidence>
<dbReference type="PANTHER" id="PTHR34452">
    <property type="entry name" value="MYOSIN HEAVY CHAIN-RELATED PROTEIN"/>
    <property type="match status" value="1"/>
</dbReference>
<comment type="caution">
    <text evidence="4">The sequence shown here is derived from an EMBL/GenBank/DDBJ whole genome shotgun (WGS) entry which is preliminary data.</text>
</comment>
<name>A0A2P5G1X4_TREOI</name>
<dbReference type="OrthoDB" id="2018427at2759"/>
<feature type="coiled-coil region" evidence="1">
    <location>
        <begin position="831"/>
        <end position="900"/>
    </location>
</feature>
<dbReference type="PANTHER" id="PTHR34452:SF1">
    <property type="entry name" value="SPORULATION-SPECIFIC PROTEIN"/>
    <property type="match status" value="1"/>
</dbReference>
<proteinExistence type="predicted"/>
<evidence type="ECO:0000313" key="4">
    <source>
        <dbReference type="EMBL" id="POO04064.1"/>
    </source>
</evidence>
<dbReference type="InterPro" id="IPR019448">
    <property type="entry name" value="NT-C2"/>
</dbReference>